<sequence>MVWTAESLQRFCFSFISTPLSFVKQERNSSSGTFESLIYQGLQQQFFEYDSFMNYAEHCYMDKFFAVYPSWPMAYTAPLFMIERLLCGLKI</sequence>
<protein>
    <submittedName>
        <fullName evidence="1">Uncharacterized protein</fullName>
    </submittedName>
</protein>
<accession>A8FYI6</accession>
<dbReference type="KEGG" id="sse:Ssed_3305"/>
<dbReference type="STRING" id="425104.Ssed_3305"/>
<evidence type="ECO:0000313" key="2">
    <source>
        <dbReference type="Proteomes" id="UP000002015"/>
    </source>
</evidence>
<evidence type="ECO:0000313" key="1">
    <source>
        <dbReference type="EMBL" id="ABV37909.1"/>
    </source>
</evidence>
<gene>
    <name evidence="1" type="ordered locus">Ssed_3305</name>
</gene>
<dbReference type="HOGENOM" id="CLU_2425292_0_0_6"/>
<dbReference type="AlphaFoldDB" id="A8FYI6"/>
<keyword evidence="2" id="KW-1185">Reference proteome</keyword>
<proteinExistence type="predicted"/>
<dbReference type="EMBL" id="CP000821">
    <property type="protein sequence ID" value="ABV37909.1"/>
    <property type="molecule type" value="Genomic_DNA"/>
</dbReference>
<dbReference type="Proteomes" id="UP000002015">
    <property type="component" value="Chromosome"/>
</dbReference>
<reference evidence="1 2" key="1">
    <citation type="submission" date="2007-08" db="EMBL/GenBank/DDBJ databases">
        <title>Complete sequence of Shewanella sediminis HAW-EB3.</title>
        <authorList>
            <consortium name="US DOE Joint Genome Institute"/>
            <person name="Copeland A."/>
            <person name="Lucas S."/>
            <person name="Lapidus A."/>
            <person name="Barry K."/>
            <person name="Glavina del Rio T."/>
            <person name="Dalin E."/>
            <person name="Tice H."/>
            <person name="Pitluck S."/>
            <person name="Chertkov O."/>
            <person name="Brettin T."/>
            <person name="Bruce D."/>
            <person name="Detter J.C."/>
            <person name="Han C."/>
            <person name="Schmutz J."/>
            <person name="Larimer F."/>
            <person name="Land M."/>
            <person name="Hauser L."/>
            <person name="Kyrpides N."/>
            <person name="Kim E."/>
            <person name="Zhao J.-S."/>
            <person name="Richardson P."/>
        </authorList>
    </citation>
    <scope>NUCLEOTIDE SEQUENCE [LARGE SCALE GENOMIC DNA]</scope>
    <source>
        <strain evidence="1 2">HAW-EB3</strain>
    </source>
</reference>
<name>A8FYI6_SHESH</name>
<organism evidence="1 2">
    <name type="scientific">Shewanella sediminis (strain HAW-EB3)</name>
    <dbReference type="NCBI Taxonomy" id="425104"/>
    <lineage>
        <taxon>Bacteria</taxon>
        <taxon>Pseudomonadati</taxon>
        <taxon>Pseudomonadota</taxon>
        <taxon>Gammaproteobacteria</taxon>
        <taxon>Alteromonadales</taxon>
        <taxon>Shewanellaceae</taxon>
        <taxon>Shewanella</taxon>
    </lineage>
</organism>